<comment type="caution">
    <text evidence="1">The sequence shown here is derived from an EMBL/GenBank/DDBJ whole genome shotgun (WGS) entry which is preliminary data.</text>
</comment>
<dbReference type="AlphaFoldDB" id="A0A4R3TK26"/>
<dbReference type="GeneID" id="73795298"/>
<proteinExistence type="predicted"/>
<accession>A0A4R3TK26</accession>
<dbReference type="RefSeq" id="WP_008689009.1">
    <property type="nucleotide sequence ID" value="NZ_AP024510.1"/>
</dbReference>
<dbReference type="EMBL" id="SMBP01000003">
    <property type="protein sequence ID" value="TCU62670.1"/>
    <property type="molecule type" value="Genomic_DNA"/>
</dbReference>
<evidence type="ECO:0008006" key="3">
    <source>
        <dbReference type="Google" id="ProtNLM"/>
    </source>
</evidence>
<evidence type="ECO:0000313" key="2">
    <source>
        <dbReference type="Proteomes" id="UP000295773"/>
    </source>
</evidence>
<name>A0A4R3TK26_9FIRM</name>
<dbReference type="InterPro" id="IPR036770">
    <property type="entry name" value="Ankyrin_rpt-contain_sf"/>
</dbReference>
<reference evidence="1 2" key="1">
    <citation type="submission" date="2019-03" db="EMBL/GenBank/DDBJ databases">
        <title>Genomic Encyclopedia of Type Strains, Phase IV (KMG-IV): sequencing the most valuable type-strain genomes for metagenomic binning, comparative biology and taxonomic classification.</title>
        <authorList>
            <person name="Goeker M."/>
        </authorList>
    </citation>
    <scope>NUCLEOTIDE SEQUENCE [LARGE SCALE GENOMIC DNA]</scope>
    <source>
        <strain evidence="1 2">DSM 29481</strain>
    </source>
</reference>
<dbReference type="Gene3D" id="1.25.40.20">
    <property type="entry name" value="Ankyrin repeat-containing domain"/>
    <property type="match status" value="1"/>
</dbReference>
<sequence>MINERKMAKELLNAVWNKETERIKELLDFGADPNWIFNGYPILLHAVYTRNVDAVLAFLEAGAYHTEEALGFALENGIGEVVAALAPKGIVPKKKEVEPVFGSFPSRYSPLDYHPKVIRS</sequence>
<organism evidence="1 2">
    <name type="scientific">Longicatena caecimuris</name>
    <dbReference type="NCBI Taxonomy" id="1796635"/>
    <lineage>
        <taxon>Bacteria</taxon>
        <taxon>Bacillati</taxon>
        <taxon>Bacillota</taxon>
        <taxon>Erysipelotrichia</taxon>
        <taxon>Erysipelotrichales</taxon>
        <taxon>Erysipelotrichaceae</taxon>
        <taxon>Longicatena</taxon>
    </lineage>
</organism>
<protein>
    <recommendedName>
        <fullName evidence="3">Ankyrin repeat protein</fullName>
    </recommendedName>
</protein>
<gene>
    <name evidence="1" type="ORF">EDD61_10383</name>
</gene>
<evidence type="ECO:0000313" key="1">
    <source>
        <dbReference type="EMBL" id="TCU62670.1"/>
    </source>
</evidence>
<keyword evidence="2" id="KW-1185">Reference proteome</keyword>
<dbReference type="SUPFAM" id="SSF48403">
    <property type="entry name" value="Ankyrin repeat"/>
    <property type="match status" value="1"/>
</dbReference>
<dbReference type="Proteomes" id="UP000295773">
    <property type="component" value="Unassembled WGS sequence"/>
</dbReference>